<dbReference type="NCBIfam" id="NF038403">
    <property type="entry name" value="perm_prefix_1"/>
    <property type="match status" value="1"/>
</dbReference>
<dbReference type="AlphaFoldDB" id="A0A1G5EW43"/>
<gene>
    <name evidence="2" type="ORF">SAMN02910451_02119</name>
</gene>
<evidence type="ECO:0000256" key="1">
    <source>
        <dbReference type="SAM" id="Phobius"/>
    </source>
</evidence>
<feature type="transmembrane region" description="Helical" evidence="1">
    <location>
        <begin position="208"/>
        <end position="227"/>
    </location>
</feature>
<reference evidence="3" key="1">
    <citation type="submission" date="2016-10" db="EMBL/GenBank/DDBJ databases">
        <authorList>
            <person name="Varghese N."/>
            <person name="Submissions S."/>
        </authorList>
    </citation>
    <scope>NUCLEOTIDE SEQUENCE [LARGE SCALE GENOMIC DNA]</scope>
    <source>
        <strain evidence="3">XBD2006</strain>
    </source>
</reference>
<keyword evidence="3" id="KW-1185">Reference proteome</keyword>
<feature type="transmembrane region" description="Helical" evidence="1">
    <location>
        <begin position="146"/>
        <end position="164"/>
    </location>
</feature>
<proteinExistence type="predicted"/>
<keyword evidence="1" id="KW-0472">Membrane</keyword>
<keyword evidence="1" id="KW-1133">Transmembrane helix</keyword>
<keyword evidence="2" id="KW-0131">Cell cycle</keyword>
<evidence type="ECO:0000313" key="2">
    <source>
        <dbReference type="EMBL" id="SCY31182.1"/>
    </source>
</evidence>
<feature type="transmembrane region" description="Helical" evidence="1">
    <location>
        <begin position="115"/>
        <end position="134"/>
    </location>
</feature>
<name>A0A1G5EW43_9FIRM</name>
<feature type="transmembrane region" description="Helical" evidence="1">
    <location>
        <begin position="361"/>
        <end position="387"/>
    </location>
</feature>
<dbReference type="OrthoDB" id="9802195at2"/>
<feature type="transmembrane region" description="Helical" evidence="1">
    <location>
        <begin position="264"/>
        <end position="283"/>
    </location>
</feature>
<dbReference type="RefSeq" id="WP_074462673.1">
    <property type="nucleotide sequence ID" value="NZ_FMUR01000012.1"/>
</dbReference>
<dbReference type="EMBL" id="FMUR01000012">
    <property type="protein sequence ID" value="SCY31182.1"/>
    <property type="molecule type" value="Genomic_DNA"/>
</dbReference>
<dbReference type="Proteomes" id="UP000183047">
    <property type="component" value="Unassembled WGS sequence"/>
</dbReference>
<feature type="transmembrane region" description="Helical" evidence="1">
    <location>
        <begin position="184"/>
        <end position="201"/>
    </location>
</feature>
<feature type="transmembrane region" description="Helical" evidence="1">
    <location>
        <begin position="233"/>
        <end position="252"/>
    </location>
</feature>
<protein>
    <submittedName>
        <fullName evidence="2">Cell division protein FtsW, lipid II flippase</fullName>
    </submittedName>
</protein>
<accession>A0A1G5EW43</accession>
<keyword evidence="1" id="KW-0812">Transmembrane</keyword>
<organism evidence="2 3">
    <name type="scientific">Butyrivibrio hungatei</name>
    <dbReference type="NCBI Taxonomy" id="185008"/>
    <lineage>
        <taxon>Bacteria</taxon>
        <taxon>Bacillati</taxon>
        <taxon>Bacillota</taxon>
        <taxon>Clostridia</taxon>
        <taxon>Lachnospirales</taxon>
        <taxon>Lachnospiraceae</taxon>
        <taxon>Butyrivibrio</taxon>
    </lineage>
</organism>
<keyword evidence="2" id="KW-0132">Cell division</keyword>
<evidence type="ECO:0000313" key="3">
    <source>
        <dbReference type="Proteomes" id="UP000183047"/>
    </source>
</evidence>
<sequence>MEEYIKILLEQIRFEKAHKAIGDEIRAHIEDQAEANISEGMDKATAEKKAVEDMGDPVETGIALDKVHRPQLAWEFVVATLAVTFLAVVLHIFMTKQLSWGLAIQITPNCIVQEGTMFVFYSILGVAVMMLFYLIDFTTIAKYSKVAGLILLAFYFISICWIVMDNPDSLDYEIWMFLDGLHSRATLLMFLMVPIYAGILYKYRGQKYGGLIKAIFWVLISADLLSIQDGRYTFEEMIVVMIAMLSQLTIAIKKEWIKVRKTPTIIFIWSLLILRVVGIVKTLCRYECFWRENEILLIIRSSRLFGRGMISGDNIELAEDTSILTYISTTMGIGVAIAIAAVVLGLIIYGLIVITKTKNQLGLVMGGGCIIWLIGKVIFNIACGFGMYDGGDSVSFLPFISGGLAYDGLLASYAMFGIILSIYKYKNAYAEHVDISLHVRSKDFGG</sequence>
<feature type="transmembrane region" description="Helical" evidence="1">
    <location>
        <begin position="399"/>
        <end position="423"/>
    </location>
</feature>
<feature type="transmembrane region" description="Helical" evidence="1">
    <location>
        <begin position="331"/>
        <end position="354"/>
    </location>
</feature>
<feature type="transmembrane region" description="Helical" evidence="1">
    <location>
        <begin position="72"/>
        <end position="95"/>
    </location>
</feature>
<dbReference type="InterPro" id="IPR047928">
    <property type="entry name" value="Perm_prefix_1"/>
</dbReference>
<dbReference type="GO" id="GO:0051301">
    <property type="term" value="P:cell division"/>
    <property type="evidence" value="ECO:0007669"/>
    <property type="project" value="UniProtKB-KW"/>
</dbReference>